<organism evidence="1">
    <name type="scientific">marine sediment metagenome</name>
    <dbReference type="NCBI Taxonomy" id="412755"/>
    <lineage>
        <taxon>unclassified sequences</taxon>
        <taxon>metagenomes</taxon>
        <taxon>ecological metagenomes</taxon>
    </lineage>
</organism>
<reference evidence="1" key="1">
    <citation type="journal article" date="2015" name="Nature">
        <title>Complex archaea that bridge the gap between prokaryotes and eukaryotes.</title>
        <authorList>
            <person name="Spang A."/>
            <person name="Saw J.H."/>
            <person name="Jorgensen S.L."/>
            <person name="Zaremba-Niedzwiedzka K."/>
            <person name="Martijn J."/>
            <person name="Lind A.E."/>
            <person name="van Eijk R."/>
            <person name="Schleper C."/>
            <person name="Guy L."/>
            <person name="Ettema T.J."/>
        </authorList>
    </citation>
    <scope>NUCLEOTIDE SEQUENCE</scope>
</reference>
<feature type="non-terminal residue" evidence="1">
    <location>
        <position position="1"/>
    </location>
</feature>
<name>A0A0F8ZHY5_9ZZZZ</name>
<proteinExistence type="predicted"/>
<dbReference type="AlphaFoldDB" id="A0A0F8ZHY5"/>
<dbReference type="EMBL" id="LAZR01051203">
    <property type="protein sequence ID" value="KKK85665.1"/>
    <property type="molecule type" value="Genomic_DNA"/>
</dbReference>
<protein>
    <submittedName>
        <fullName evidence="1">Uncharacterized protein</fullName>
    </submittedName>
</protein>
<gene>
    <name evidence="1" type="ORF">LCGC14_2771000</name>
</gene>
<evidence type="ECO:0000313" key="1">
    <source>
        <dbReference type="EMBL" id="KKK85665.1"/>
    </source>
</evidence>
<accession>A0A0F8ZHY5</accession>
<sequence length="164" mass="17885">TIALATASGSPTVFSLDFNYGCSKYEDFGNQAFTINVLEVVGLAGANDTGFNLRLFRHSAVGWTYAASGFVPGGTVLADMNFDYSTEQDLVNGESFAYKRVNLNTDISGDDSEGLVLEITTSANKAIEIMDMHFTVHTAPNFSYMATTKQHLVFMKHGSNWLEL</sequence>
<comment type="caution">
    <text evidence="1">The sequence shown here is derived from an EMBL/GenBank/DDBJ whole genome shotgun (WGS) entry which is preliminary data.</text>
</comment>